<dbReference type="Proteomes" id="UP000694404">
    <property type="component" value="Unplaced"/>
</dbReference>
<dbReference type="AlphaFoldDB" id="A0A8C0GWA0"/>
<keyword evidence="3" id="KW-1185">Reference proteome</keyword>
<feature type="region of interest" description="Disordered" evidence="1">
    <location>
        <begin position="21"/>
        <end position="172"/>
    </location>
</feature>
<name>A0A8C0GWA0_CHEAB</name>
<sequence length="178" mass="18793">MSGAGGGPPVDVEGAIAAALPIWKDKGARQPRPARPKTTGGHDGPRAGLRRGRRRPAPPAPGRGSVRRRGAPGAAGRGPRATIREPVSPRFSSSVWPSPRPAKVPQASAMKRSDPHHPQHRHRDGGDGGAGREAMVSPDGTVTEAPRTVKKQNRTQLAPPQLNRLCSTDDSKSCRFCL</sequence>
<protein>
    <submittedName>
        <fullName evidence="2">Uncharacterized protein</fullName>
    </submittedName>
</protein>
<evidence type="ECO:0000313" key="3">
    <source>
        <dbReference type="Proteomes" id="UP000694404"/>
    </source>
</evidence>
<dbReference type="GeneTree" id="ENSGT01030000235325"/>
<reference evidence="2" key="2">
    <citation type="submission" date="2025-09" db="UniProtKB">
        <authorList>
            <consortium name="Ensembl"/>
        </authorList>
    </citation>
    <scope>IDENTIFICATION</scope>
</reference>
<dbReference type="Ensembl" id="ENSCABT00000014869.1">
    <property type="protein sequence ID" value="ENSCABP00000013550.1"/>
    <property type="gene ID" value="ENSCABG00000010167.1"/>
</dbReference>
<evidence type="ECO:0000313" key="2">
    <source>
        <dbReference type="Ensembl" id="ENSCABP00000013550.1"/>
    </source>
</evidence>
<reference evidence="2" key="1">
    <citation type="submission" date="2025-08" db="UniProtKB">
        <authorList>
            <consortium name="Ensembl"/>
        </authorList>
    </citation>
    <scope>IDENTIFICATION</scope>
</reference>
<feature type="compositionally biased region" description="Low complexity" evidence="1">
    <location>
        <begin position="71"/>
        <end position="81"/>
    </location>
</feature>
<organism evidence="2 3">
    <name type="scientific">Chelonoidis abingdonii</name>
    <name type="common">Abingdon island giant tortoise</name>
    <name type="synonym">Testudo abingdonii</name>
    <dbReference type="NCBI Taxonomy" id="106734"/>
    <lineage>
        <taxon>Eukaryota</taxon>
        <taxon>Metazoa</taxon>
        <taxon>Chordata</taxon>
        <taxon>Craniata</taxon>
        <taxon>Vertebrata</taxon>
        <taxon>Euteleostomi</taxon>
        <taxon>Archelosauria</taxon>
        <taxon>Testudinata</taxon>
        <taxon>Testudines</taxon>
        <taxon>Cryptodira</taxon>
        <taxon>Durocryptodira</taxon>
        <taxon>Testudinoidea</taxon>
        <taxon>Testudinidae</taxon>
        <taxon>Chelonoidis</taxon>
    </lineage>
</organism>
<evidence type="ECO:0000256" key="1">
    <source>
        <dbReference type="SAM" id="MobiDB-lite"/>
    </source>
</evidence>
<accession>A0A8C0GWA0</accession>
<proteinExistence type="predicted"/>
<feature type="compositionally biased region" description="Polar residues" evidence="1">
    <location>
        <begin position="154"/>
        <end position="166"/>
    </location>
</feature>